<reference evidence="1 2" key="1">
    <citation type="submission" date="2015-04" db="EMBL/GenBank/DDBJ databases">
        <authorList>
            <person name="Syromyatnikov M.Y."/>
            <person name="Popov V.N."/>
        </authorList>
    </citation>
    <scope>NUCLEOTIDE SEQUENCE [LARGE SCALE GENOMIC DNA]</scope>
</reference>
<organism evidence="1 2">
    <name type="scientific">Clunio marinus</name>
    <dbReference type="NCBI Taxonomy" id="568069"/>
    <lineage>
        <taxon>Eukaryota</taxon>
        <taxon>Metazoa</taxon>
        <taxon>Ecdysozoa</taxon>
        <taxon>Arthropoda</taxon>
        <taxon>Hexapoda</taxon>
        <taxon>Insecta</taxon>
        <taxon>Pterygota</taxon>
        <taxon>Neoptera</taxon>
        <taxon>Endopterygota</taxon>
        <taxon>Diptera</taxon>
        <taxon>Nematocera</taxon>
        <taxon>Chironomoidea</taxon>
        <taxon>Chironomidae</taxon>
        <taxon>Clunio</taxon>
    </lineage>
</organism>
<proteinExistence type="predicted"/>
<name>A0A1J1I151_9DIPT</name>
<protein>
    <submittedName>
        <fullName evidence="1">CLUMA_CG007602, isoform A</fullName>
    </submittedName>
</protein>
<accession>A0A1J1I151</accession>
<dbReference type="Proteomes" id="UP000183832">
    <property type="component" value="Unassembled WGS sequence"/>
</dbReference>
<keyword evidence="2" id="KW-1185">Reference proteome</keyword>
<gene>
    <name evidence="1" type="ORF">CLUMA_CG007602</name>
</gene>
<dbReference type="AlphaFoldDB" id="A0A1J1I151"/>
<dbReference type="EMBL" id="CVRI01000038">
    <property type="protein sequence ID" value="CRK94079.1"/>
    <property type="molecule type" value="Genomic_DNA"/>
</dbReference>
<sequence>MNWNPQREKFQSSLTCFYVQQLFIVLGRNRKRNFDNFFHSCHKLHDFSTSSALLIVPERSIEASGDEPSRNDLID</sequence>
<evidence type="ECO:0000313" key="2">
    <source>
        <dbReference type="Proteomes" id="UP000183832"/>
    </source>
</evidence>
<evidence type="ECO:0000313" key="1">
    <source>
        <dbReference type="EMBL" id="CRK94079.1"/>
    </source>
</evidence>